<dbReference type="InterPro" id="IPR036822">
    <property type="entry name" value="CutC-like_dom_sf"/>
</dbReference>
<dbReference type="EMBL" id="JAUSQZ010000001">
    <property type="protein sequence ID" value="MDP9828648.1"/>
    <property type="molecule type" value="Genomic_DNA"/>
</dbReference>
<gene>
    <name evidence="2" type="primary">cutC</name>
    <name evidence="3" type="ORF">J2S57_004397</name>
</gene>
<dbReference type="InterPro" id="IPR005627">
    <property type="entry name" value="CutC-like"/>
</dbReference>
<dbReference type="Gene3D" id="3.20.20.380">
    <property type="entry name" value="Copper homeostasis (CutC) domain"/>
    <property type="match status" value="1"/>
</dbReference>
<accession>A0ABT9P7H6</accession>
<reference evidence="3 4" key="1">
    <citation type="submission" date="2023-07" db="EMBL/GenBank/DDBJ databases">
        <title>Sequencing the genomes of 1000 actinobacteria strains.</title>
        <authorList>
            <person name="Klenk H.-P."/>
        </authorList>
    </citation>
    <scope>NUCLEOTIDE SEQUENCE [LARGE SCALE GENOMIC DNA]</scope>
    <source>
        <strain evidence="3 4">DSM 44388</strain>
    </source>
</reference>
<dbReference type="PANTHER" id="PTHR12598">
    <property type="entry name" value="COPPER HOMEOSTASIS PROTEIN CUTC"/>
    <property type="match status" value="1"/>
</dbReference>
<dbReference type="RefSeq" id="WP_307246039.1">
    <property type="nucleotide sequence ID" value="NZ_JAUSQZ010000001.1"/>
</dbReference>
<proteinExistence type="inferred from homology"/>
<name>A0ABT9P7H6_9ACTN</name>
<dbReference type="Proteomes" id="UP001235712">
    <property type="component" value="Unassembled WGS sequence"/>
</dbReference>
<keyword evidence="4" id="KW-1185">Reference proteome</keyword>
<evidence type="ECO:0000256" key="1">
    <source>
        <dbReference type="ARBA" id="ARBA00007768"/>
    </source>
</evidence>
<comment type="caution">
    <text evidence="3">The sequence shown here is derived from an EMBL/GenBank/DDBJ whole genome shotgun (WGS) entry which is preliminary data.</text>
</comment>
<sequence>MTLLEICIEDAVGAAVAEAAGADRVELCSALSEGGLTPSVGAVRHALASTSRIGVQVLIRPRGGDFVFGPAEVAVMLEDASELVGLSPRLGFVVGCLTPDGRVDIEVLERLLGVVGDRPVTFHRAFDATVSLGESLDVLAGLGVSRVLTSGGAAAADAGALRSLAERAAGRISVMAGGGVRPANVAGLVAASGVGEVHCRASATVRSASVFGNPALPYDEGTRRVTSRSAVEEMVAALRRPATPS</sequence>
<comment type="similarity">
    <text evidence="1 2">Belongs to the CutC family.</text>
</comment>
<organism evidence="3 4">
    <name type="scientific">Kineosporia succinea</name>
    <dbReference type="NCBI Taxonomy" id="84632"/>
    <lineage>
        <taxon>Bacteria</taxon>
        <taxon>Bacillati</taxon>
        <taxon>Actinomycetota</taxon>
        <taxon>Actinomycetes</taxon>
        <taxon>Kineosporiales</taxon>
        <taxon>Kineosporiaceae</taxon>
        <taxon>Kineosporia</taxon>
    </lineage>
</organism>
<evidence type="ECO:0000256" key="2">
    <source>
        <dbReference type="HAMAP-Rule" id="MF_00795"/>
    </source>
</evidence>
<dbReference type="Pfam" id="PF03932">
    <property type="entry name" value="CutC"/>
    <property type="match status" value="1"/>
</dbReference>
<dbReference type="PANTHER" id="PTHR12598:SF0">
    <property type="entry name" value="COPPER HOMEOSTASIS PROTEIN CUTC HOMOLOG"/>
    <property type="match status" value="1"/>
</dbReference>
<comment type="subcellular location">
    <subcellularLocation>
        <location evidence="2">Cytoplasm</location>
    </subcellularLocation>
</comment>
<dbReference type="HAMAP" id="MF_00795">
    <property type="entry name" value="CutC"/>
    <property type="match status" value="1"/>
</dbReference>
<keyword evidence="2" id="KW-0963">Cytoplasm</keyword>
<comment type="caution">
    <text evidence="2">Once thought to be involved in copper homeostasis, experiments in E.coli have shown this is not the case.</text>
</comment>
<evidence type="ECO:0000313" key="3">
    <source>
        <dbReference type="EMBL" id="MDP9828648.1"/>
    </source>
</evidence>
<protein>
    <recommendedName>
        <fullName evidence="2">PF03932 family protein CutC</fullName>
    </recommendedName>
</protein>
<evidence type="ECO:0000313" key="4">
    <source>
        <dbReference type="Proteomes" id="UP001235712"/>
    </source>
</evidence>
<dbReference type="SUPFAM" id="SSF110395">
    <property type="entry name" value="CutC-like"/>
    <property type="match status" value="1"/>
</dbReference>